<dbReference type="GeneID" id="59340452"/>
<dbReference type="Proteomes" id="UP000636479">
    <property type="component" value="Unassembled WGS sequence"/>
</dbReference>
<feature type="region of interest" description="Disordered" evidence="1">
    <location>
        <begin position="417"/>
        <end position="457"/>
    </location>
</feature>
<feature type="compositionally biased region" description="Low complexity" evidence="1">
    <location>
        <begin position="185"/>
        <end position="203"/>
    </location>
</feature>
<feature type="compositionally biased region" description="Basic residues" evidence="1">
    <location>
        <begin position="559"/>
        <end position="575"/>
    </location>
</feature>
<protein>
    <submittedName>
        <fullName evidence="2">Uncharacterized protein</fullName>
    </submittedName>
</protein>
<feature type="compositionally biased region" description="Low complexity" evidence="1">
    <location>
        <begin position="138"/>
        <end position="147"/>
    </location>
</feature>
<feature type="compositionally biased region" description="Acidic residues" evidence="1">
    <location>
        <begin position="539"/>
        <end position="553"/>
    </location>
</feature>
<proteinExistence type="predicted"/>
<reference evidence="2" key="1">
    <citation type="submission" date="2020-05" db="EMBL/GenBank/DDBJ databases">
        <title>Mycena genomes resolve the evolution of fungal bioluminescence.</title>
        <authorList>
            <person name="Tsai I.J."/>
        </authorList>
    </citation>
    <scope>NUCLEOTIDE SEQUENCE</scope>
    <source>
        <strain evidence="2">171206Taipei</strain>
    </source>
</reference>
<evidence type="ECO:0000256" key="1">
    <source>
        <dbReference type="SAM" id="MobiDB-lite"/>
    </source>
</evidence>
<dbReference type="AlphaFoldDB" id="A0A8H6TC44"/>
<feature type="compositionally biased region" description="Polar residues" evidence="1">
    <location>
        <begin position="209"/>
        <end position="220"/>
    </location>
</feature>
<feature type="region of interest" description="Disordered" evidence="1">
    <location>
        <begin position="513"/>
        <end position="593"/>
    </location>
</feature>
<comment type="caution">
    <text evidence="2">The sequence shown here is derived from an EMBL/GenBank/DDBJ whole genome shotgun (WGS) entry which is preliminary data.</text>
</comment>
<name>A0A8H6TC44_9AGAR</name>
<dbReference type="OrthoDB" id="3067719at2759"/>
<evidence type="ECO:0000313" key="2">
    <source>
        <dbReference type="EMBL" id="KAF7315823.1"/>
    </source>
</evidence>
<organism evidence="2 3">
    <name type="scientific">Mycena indigotica</name>
    <dbReference type="NCBI Taxonomy" id="2126181"/>
    <lineage>
        <taxon>Eukaryota</taxon>
        <taxon>Fungi</taxon>
        <taxon>Dikarya</taxon>
        <taxon>Basidiomycota</taxon>
        <taxon>Agaricomycotina</taxon>
        <taxon>Agaricomycetes</taxon>
        <taxon>Agaricomycetidae</taxon>
        <taxon>Agaricales</taxon>
        <taxon>Marasmiineae</taxon>
        <taxon>Mycenaceae</taxon>
        <taxon>Mycena</taxon>
    </lineage>
</organism>
<feature type="compositionally biased region" description="Polar residues" evidence="1">
    <location>
        <begin position="417"/>
        <end position="432"/>
    </location>
</feature>
<feature type="compositionally biased region" description="Polar residues" evidence="1">
    <location>
        <begin position="297"/>
        <end position="309"/>
    </location>
</feature>
<gene>
    <name evidence="2" type="ORF">MIND_00098400</name>
</gene>
<accession>A0A8H6TC44</accession>
<feature type="region of interest" description="Disordered" evidence="1">
    <location>
        <begin position="634"/>
        <end position="664"/>
    </location>
</feature>
<feature type="region of interest" description="Disordered" evidence="1">
    <location>
        <begin position="263"/>
        <end position="384"/>
    </location>
</feature>
<keyword evidence="3" id="KW-1185">Reference proteome</keyword>
<dbReference type="RefSeq" id="XP_037225846.1">
    <property type="nucleotide sequence ID" value="XM_037357936.1"/>
</dbReference>
<feature type="compositionally biased region" description="Low complexity" evidence="1">
    <location>
        <begin position="55"/>
        <end position="78"/>
    </location>
</feature>
<feature type="compositionally biased region" description="Low complexity" evidence="1">
    <location>
        <begin position="36"/>
        <end position="47"/>
    </location>
</feature>
<dbReference type="EMBL" id="JACAZF010000001">
    <property type="protein sequence ID" value="KAF7315823.1"/>
    <property type="molecule type" value="Genomic_DNA"/>
</dbReference>
<evidence type="ECO:0000313" key="3">
    <source>
        <dbReference type="Proteomes" id="UP000636479"/>
    </source>
</evidence>
<sequence>MAEISMEGSPGPSPYKGQRYTHRHTQSLGLLSPVPSRDSLLDLTTPSSPSPLRSPTPLKRSATPSRVTTPVAVVSPVVHQPLPRPQPHTPSRSEQLLRDALRRGSMSAPRPASRQSQTSVVVATPEKRYYGGDAEFASSSSSLSSSTRSHHQHRPRTMSVTRAQFEGERDPAHEALRARLERMLALSSSPVSGSSSRRGSMSGSEKRASTQSAGQQQDSEAQLEWNALIRANTERSERERLWRNGVNVDLNEDEVVMPLPLAMTPRPTARPAQVGSPRTPASSEEREVVSPTRRRPSLQNYTGIATMSSPVRRHPSPLPQSPHSRSHSPHIQTRSQSPYRLHTPSNAAHSPYSPSPYSPTTHSPHLPTQRPKTPIRHNADEDRPISPSAISLARRHTSPAVPASPVRNTFAYGNVQAESPRTPSRAGSTMPGSPSMRARAQTEPVPASPGPIPTNPMSLLLEREANVDGERRQRRHVRKSSAYAALAALSVAATNGSVGGHAGYGGAHPAYPGLGVGRPQGNMKEPSTPGSTPPLTGDVDADADGDEEDDISEDERSQPRRLGRSQSQRQRRQRKILLTPPSTPPSEDSASMLSLRHSHDDLCAPQMATATFNARKASAQCRQLEGYVSFAAVEGLGEPPSPTRDDDADAAERRRSGKRGSLGAGIVGLWRGTFW</sequence>
<feature type="compositionally biased region" description="Low complexity" evidence="1">
    <location>
        <begin position="526"/>
        <end position="538"/>
    </location>
</feature>
<feature type="region of interest" description="Disordered" evidence="1">
    <location>
        <begin position="1"/>
        <end position="169"/>
    </location>
</feature>
<feature type="region of interest" description="Disordered" evidence="1">
    <location>
        <begin position="185"/>
        <end position="221"/>
    </location>
</feature>